<feature type="transmembrane region" description="Helical" evidence="2">
    <location>
        <begin position="205"/>
        <end position="224"/>
    </location>
</feature>
<comment type="caution">
    <text evidence="4">The sequence shown here is derived from an EMBL/GenBank/DDBJ whole genome shotgun (WGS) entry which is preliminary data.</text>
</comment>
<keyword evidence="5" id="KW-1185">Reference proteome</keyword>
<dbReference type="SUPFAM" id="SSF103481">
    <property type="entry name" value="Multidrug resistance efflux transporter EmrE"/>
    <property type="match status" value="2"/>
</dbReference>
<feature type="transmembrane region" description="Helical" evidence="2">
    <location>
        <begin position="144"/>
        <end position="167"/>
    </location>
</feature>
<evidence type="ECO:0000313" key="5">
    <source>
        <dbReference type="Proteomes" id="UP000630097"/>
    </source>
</evidence>
<dbReference type="Proteomes" id="UP000630097">
    <property type="component" value="Unassembled WGS sequence"/>
</dbReference>
<dbReference type="PANTHER" id="PTHR22911:SF137">
    <property type="entry name" value="SOLUTE CARRIER FAMILY 35 MEMBER G2-RELATED"/>
    <property type="match status" value="1"/>
</dbReference>
<evidence type="ECO:0000313" key="4">
    <source>
        <dbReference type="EMBL" id="GIG82061.1"/>
    </source>
</evidence>
<gene>
    <name evidence="4" type="ORF">Pka01_51880</name>
</gene>
<keyword evidence="2" id="KW-1133">Transmembrane helix</keyword>
<sequence length="278" mass="28012">MTAAVLATVCAVIFGTADFFGGLATRRSRVLAVVLLSQAGGLLLIAPLLAVLPGSPSPAALLWGMASGVAGACGIVMFYRGLATGVMSVVAPTTATASMAVPVIFGLITGERPSSLALVGVVLGLFAVTLVSRSPNEPARGSRIGSILNALASGAGFGGFFILLKLAPEDSGVWPLLGARIASIVLVALLAVVTHRSLRPMPGTLRVTFAAGLLDMAANVLYLLAAQRGLLSLVAVLVSLYPASTLLLARYVLGERLSPVQITGVGFALGAIALIAAA</sequence>
<name>A0A8J3V8F0_9ACTN</name>
<evidence type="ECO:0000259" key="3">
    <source>
        <dbReference type="Pfam" id="PF00892"/>
    </source>
</evidence>
<evidence type="ECO:0000256" key="1">
    <source>
        <dbReference type="ARBA" id="ARBA00007362"/>
    </source>
</evidence>
<dbReference type="Pfam" id="PF00892">
    <property type="entry name" value="EamA"/>
    <property type="match status" value="2"/>
</dbReference>
<proteinExistence type="inferred from homology"/>
<dbReference type="RefSeq" id="WP_203885411.1">
    <property type="nucleotide sequence ID" value="NZ_BAABHH010000020.1"/>
</dbReference>
<protein>
    <recommendedName>
        <fullName evidence="3">EamA domain-containing protein</fullName>
    </recommendedName>
</protein>
<dbReference type="PANTHER" id="PTHR22911">
    <property type="entry name" value="ACYL-MALONYL CONDENSING ENZYME-RELATED"/>
    <property type="match status" value="1"/>
</dbReference>
<feature type="transmembrane region" description="Helical" evidence="2">
    <location>
        <begin position="86"/>
        <end position="108"/>
    </location>
</feature>
<feature type="transmembrane region" description="Helical" evidence="2">
    <location>
        <begin position="230"/>
        <end position="253"/>
    </location>
</feature>
<dbReference type="InterPro" id="IPR000620">
    <property type="entry name" value="EamA_dom"/>
</dbReference>
<feature type="transmembrane region" description="Helical" evidence="2">
    <location>
        <begin position="30"/>
        <end position="54"/>
    </location>
</feature>
<organism evidence="4 5">
    <name type="scientific">Planotetraspora kaengkrachanensis</name>
    <dbReference type="NCBI Taxonomy" id="575193"/>
    <lineage>
        <taxon>Bacteria</taxon>
        <taxon>Bacillati</taxon>
        <taxon>Actinomycetota</taxon>
        <taxon>Actinomycetes</taxon>
        <taxon>Streptosporangiales</taxon>
        <taxon>Streptosporangiaceae</taxon>
        <taxon>Planotetraspora</taxon>
    </lineage>
</organism>
<feature type="transmembrane region" description="Helical" evidence="2">
    <location>
        <begin position="114"/>
        <end position="132"/>
    </location>
</feature>
<feature type="transmembrane region" description="Helical" evidence="2">
    <location>
        <begin position="173"/>
        <end position="193"/>
    </location>
</feature>
<dbReference type="InterPro" id="IPR037185">
    <property type="entry name" value="EmrE-like"/>
</dbReference>
<feature type="domain" description="EamA" evidence="3">
    <location>
        <begin position="3"/>
        <end position="132"/>
    </location>
</feature>
<reference evidence="4 5" key="1">
    <citation type="submission" date="2021-01" db="EMBL/GenBank/DDBJ databases">
        <title>Whole genome shotgun sequence of Planotetraspora kaengkrachanensis NBRC 104272.</title>
        <authorList>
            <person name="Komaki H."/>
            <person name="Tamura T."/>
        </authorList>
    </citation>
    <scope>NUCLEOTIDE SEQUENCE [LARGE SCALE GENOMIC DNA]</scope>
    <source>
        <strain evidence="4 5">NBRC 104272</strain>
    </source>
</reference>
<dbReference type="EMBL" id="BONV01000026">
    <property type="protein sequence ID" value="GIG82061.1"/>
    <property type="molecule type" value="Genomic_DNA"/>
</dbReference>
<feature type="transmembrane region" description="Helical" evidence="2">
    <location>
        <begin position="60"/>
        <end position="79"/>
    </location>
</feature>
<dbReference type="AlphaFoldDB" id="A0A8J3V8F0"/>
<comment type="similarity">
    <text evidence="1">Belongs to the EamA transporter family.</text>
</comment>
<keyword evidence="2" id="KW-0812">Transmembrane</keyword>
<accession>A0A8J3V8F0</accession>
<dbReference type="GO" id="GO:0016020">
    <property type="term" value="C:membrane"/>
    <property type="evidence" value="ECO:0007669"/>
    <property type="project" value="InterPro"/>
</dbReference>
<feature type="transmembrane region" description="Helical" evidence="2">
    <location>
        <begin position="6"/>
        <end position="23"/>
    </location>
</feature>
<evidence type="ECO:0000256" key="2">
    <source>
        <dbReference type="SAM" id="Phobius"/>
    </source>
</evidence>
<keyword evidence="2" id="KW-0472">Membrane</keyword>
<feature type="domain" description="EamA" evidence="3">
    <location>
        <begin position="147"/>
        <end position="276"/>
    </location>
</feature>
<feature type="transmembrane region" description="Helical" evidence="2">
    <location>
        <begin position="260"/>
        <end position="277"/>
    </location>
</feature>